<keyword evidence="9" id="KW-0614">Plasmid</keyword>
<dbReference type="AlphaFoldDB" id="A0A0C5GXV6"/>
<protein>
    <recommendedName>
        <fullName evidence="2">Toxin CcdB</fullName>
    </recommendedName>
    <alternativeName>
        <fullName evidence="8">Cytotoxic protein CcdB</fullName>
    </alternativeName>
    <alternativeName>
        <fullName evidence="7">Protein LetD</fullName>
    </alternativeName>
</protein>
<evidence type="ECO:0000256" key="4">
    <source>
        <dbReference type="ARBA" id="ARBA00022649"/>
    </source>
</evidence>
<keyword evidence="5" id="KW-0805">Transcription regulation</keyword>
<dbReference type="GO" id="GO:0008657">
    <property type="term" value="F:DNA topoisomerase type II (double strand cut, ATP-hydrolyzing) inhibitor activity"/>
    <property type="evidence" value="ECO:0007669"/>
    <property type="project" value="InterPro"/>
</dbReference>
<keyword evidence="6" id="KW-0804">Transcription</keyword>
<dbReference type="Pfam" id="PF01845">
    <property type="entry name" value="CcdB"/>
    <property type="match status" value="1"/>
</dbReference>
<keyword evidence="3" id="KW-0678">Repressor</keyword>
<keyword evidence="4" id="KW-1277">Toxin-antitoxin system</keyword>
<dbReference type="Gene3D" id="2.30.30.110">
    <property type="match status" value="1"/>
</dbReference>
<dbReference type="EMBL" id="KJ958926">
    <property type="protein sequence ID" value="AJP18498.1"/>
    <property type="molecule type" value="Genomic_DNA"/>
</dbReference>
<dbReference type="PATRIC" id="fig|573.1555.peg.5121"/>
<proteinExistence type="inferred from homology"/>
<sequence length="101" mass="11362">MQFTVYEYTRESHYRLFVDVQSDIVETPGRRIVIPLLESHHLSEKVNQQLFPVVSVNGKEYRAVTSELSGVSVSVIGDAVADLSHEANAIKNALNLMFWGI</sequence>
<evidence type="ECO:0000256" key="6">
    <source>
        <dbReference type="ARBA" id="ARBA00023163"/>
    </source>
</evidence>
<evidence type="ECO:0000256" key="5">
    <source>
        <dbReference type="ARBA" id="ARBA00023015"/>
    </source>
</evidence>
<organism evidence="9">
    <name type="scientific">Klebsiella pneumoniae</name>
    <dbReference type="NCBI Taxonomy" id="573"/>
    <lineage>
        <taxon>Bacteria</taxon>
        <taxon>Pseudomonadati</taxon>
        <taxon>Pseudomonadota</taxon>
        <taxon>Gammaproteobacteria</taxon>
        <taxon>Enterobacterales</taxon>
        <taxon>Enterobacteriaceae</taxon>
        <taxon>Klebsiella/Raoultella group</taxon>
        <taxon>Klebsiella</taxon>
        <taxon>Klebsiella pneumoniae complex</taxon>
    </lineage>
</organism>
<dbReference type="RefSeq" id="WP_015632464.1">
    <property type="nucleotide sequence ID" value="NZ_CABFWU010000003.1"/>
</dbReference>
<dbReference type="NCBIfam" id="NF010262">
    <property type="entry name" value="PRK13708.1"/>
    <property type="match status" value="1"/>
</dbReference>
<geneLocation type="plasmid" evidence="9">
    <name>pB-3002cz</name>
</geneLocation>
<dbReference type="InterPro" id="IPR002712">
    <property type="entry name" value="CcdB"/>
</dbReference>
<name>A0A0C5GXV6_KLEPN</name>
<comment type="similarity">
    <text evidence="1">Belongs to the CcdB toxin family.</text>
</comment>
<dbReference type="SUPFAM" id="SSF50118">
    <property type="entry name" value="Cell growth inhibitor/plasmid maintenance toxic component"/>
    <property type="match status" value="1"/>
</dbReference>
<evidence type="ECO:0000256" key="2">
    <source>
        <dbReference type="ARBA" id="ARBA00015075"/>
    </source>
</evidence>
<evidence type="ECO:0000313" key="9">
    <source>
        <dbReference type="EMBL" id="AJP18498.1"/>
    </source>
</evidence>
<accession>A0A0C5GXV6</accession>
<reference evidence="9" key="1">
    <citation type="journal article" date="2015" name="Antimicrob. Agents Chemother.">
        <title>Complete nucleotide sequences of two NDM-1-encoding plasmids from the same sequence type 11 Klebsiella pneumoniae strain.</title>
        <authorList>
            <person name="Studentova V."/>
            <person name="Dobiasova H."/>
            <person name="Hedlova D."/>
            <person name="Dolejska M."/>
            <person name="Papagiannitsis C.C."/>
            <person name="Hrabak J."/>
        </authorList>
    </citation>
    <scope>NUCLEOTIDE SEQUENCE</scope>
    <source>
        <strain evidence="9">Kpn-3002cz</strain>
        <plasmid evidence="9">pB-3002cz</plasmid>
    </source>
</reference>
<evidence type="ECO:0000256" key="7">
    <source>
        <dbReference type="ARBA" id="ARBA00029628"/>
    </source>
</evidence>
<evidence type="ECO:0000256" key="3">
    <source>
        <dbReference type="ARBA" id="ARBA00022491"/>
    </source>
</evidence>
<dbReference type="GO" id="GO:0006276">
    <property type="term" value="P:plasmid maintenance"/>
    <property type="evidence" value="ECO:0007669"/>
    <property type="project" value="InterPro"/>
</dbReference>
<dbReference type="InterPro" id="IPR011067">
    <property type="entry name" value="Plasmid_toxin/cell-grow_inhib"/>
</dbReference>
<evidence type="ECO:0000256" key="1">
    <source>
        <dbReference type="ARBA" id="ARBA00005230"/>
    </source>
</evidence>
<evidence type="ECO:0000256" key="8">
    <source>
        <dbReference type="ARBA" id="ARBA00033135"/>
    </source>
</evidence>